<organism evidence="1 2">
    <name type="scientific">Octadecabacter temperatus</name>
    <dbReference type="NCBI Taxonomy" id="1458307"/>
    <lineage>
        <taxon>Bacteria</taxon>
        <taxon>Pseudomonadati</taxon>
        <taxon>Pseudomonadota</taxon>
        <taxon>Alphaproteobacteria</taxon>
        <taxon>Rhodobacterales</taxon>
        <taxon>Roseobacteraceae</taxon>
        <taxon>Octadecabacter</taxon>
    </lineage>
</organism>
<accession>A0A0K0Y5D2</accession>
<dbReference type="STRING" id="1458307.OSB_16050"/>
<evidence type="ECO:0000313" key="1">
    <source>
        <dbReference type="EMBL" id="AKS46155.1"/>
    </source>
</evidence>
<evidence type="ECO:0000313" key="2">
    <source>
        <dbReference type="Proteomes" id="UP000067444"/>
    </source>
</evidence>
<dbReference type="EMBL" id="CP012160">
    <property type="protein sequence ID" value="AKS46155.1"/>
    <property type="molecule type" value="Genomic_DNA"/>
</dbReference>
<proteinExistence type="predicted"/>
<sequence length="70" mass="7884">MDYSQIIAAQMLSHNAGKRQVQTEEDFYARQSIPIFGSLTNWVRPFLEGLNLAKLTKVGANCRLAVQKLC</sequence>
<name>A0A0K0Y5D2_9RHOB</name>
<dbReference type="AlphaFoldDB" id="A0A0K0Y5D2"/>
<keyword evidence="2" id="KW-1185">Reference proteome</keyword>
<protein>
    <submittedName>
        <fullName evidence="1">Uncharacterized protein</fullName>
    </submittedName>
</protein>
<dbReference type="Proteomes" id="UP000067444">
    <property type="component" value="Chromosome"/>
</dbReference>
<dbReference type="KEGG" id="otm:OSB_16050"/>
<reference evidence="1 2" key="1">
    <citation type="journal article" date="2015" name="Genome Announc.">
        <title>Closed Genome Sequence of Octadecabacter temperatus SB1, the First Mesophilic Species of the Genus Octadecabacter.</title>
        <authorList>
            <person name="Voget S."/>
            <person name="Billerbeck S."/>
            <person name="Simon M."/>
            <person name="Daniel R."/>
        </authorList>
    </citation>
    <scope>NUCLEOTIDE SEQUENCE [LARGE SCALE GENOMIC DNA]</scope>
    <source>
        <strain evidence="1 2">SB1</strain>
    </source>
</reference>
<gene>
    <name evidence="1" type="ORF">OSB_16050</name>
</gene>